<accession>A0A0N0V647</accession>
<evidence type="ECO:0000313" key="2">
    <source>
        <dbReference type="Proteomes" id="UP000037904"/>
    </source>
</evidence>
<keyword evidence="2" id="KW-1185">Reference proteome</keyword>
<reference evidence="1 2" key="1">
    <citation type="submission" date="2015-04" db="EMBL/GenBank/DDBJ databases">
        <title>The draft genome sequence of Fusarium langsethiae, a T-2/HT-2 mycotoxin producer.</title>
        <authorList>
            <person name="Lysoe E."/>
            <person name="Divon H.H."/>
            <person name="Terzi V."/>
            <person name="Orru L."/>
            <person name="Lamontanara A."/>
            <person name="Kolseth A.-K."/>
            <person name="Frandsen R.J."/>
            <person name="Nielsen K."/>
            <person name="Thrane U."/>
        </authorList>
    </citation>
    <scope>NUCLEOTIDE SEQUENCE [LARGE SCALE GENOMIC DNA]</scope>
    <source>
        <strain evidence="1 2">Fl201059</strain>
    </source>
</reference>
<evidence type="ECO:0000313" key="1">
    <source>
        <dbReference type="EMBL" id="KPA39674.1"/>
    </source>
</evidence>
<sequence>MCQFMELEFSCSTADNPHRLKTQGLLPCDDFQSCVFELVTLKRPDSETGQNTRVLVQHHTIVKIDGDCQKCAERKTKLIQNEERIFQALKKEPEGMDKIPKSLTEESEEEPRKIRTLKQIHQDRADNQPDTICASGPCQGLAMVSSDGRQGMFCKKHTCTATEWDCLFDVSTTQNSVQYSIYCPAHTCNTLGCGLRIADLSTLYCTSHQAQIYLKLASRE</sequence>
<dbReference type="EMBL" id="JXCE01000178">
    <property type="protein sequence ID" value="KPA39674.1"/>
    <property type="molecule type" value="Genomic_DNA"/>
</dbReference>
<proteinExistence type="predicted"/>
<dbReference type="AlphaFoldDB" id="A0A0N0V647"/>
<dbReference type="Proteomes" id="UP000037904">
    <property type="component" value="Unassembled WGS sequence"/>
</dbReference>
<protein>
    <submittedName>
        <fullName evidence="1">Uncharacterized protein</fullName>
    </submittedName>
</protein>
<gene>
    <name evidence="1" type="ORF">FLAG1_07460</name>
</gene>
<dbReference type="OrthoDB" id="5099658at2759"/>
<name>A0A0N0V647_FUSLA</name>
<comment type="caution">
    <text evidence="1">The sequence shown here is derived from an EMBL/GenBank/DDBJ whole genome shotgun (WGS) entry which is preliminary data.</text>
</comment>
<organism evidence="1 2">
    <name type="scientific">Fusarium langsethiae</name>
    <dbReference type="NCBI Taxonomy" id="179993"/>
    <lineage>
        <taxon>Eukaryota</taxon>
        <taxon>Fungi</taxon>
        <taxon>Dikarya</taxon>
        <taxon>Ascomycota</taxon>
        <taxon>Pezizomycotina</taxon>
        <taxon>Sordariomycetes</taxon>
        <taxon>Hypocreomycetidae</taxon>
        <taxon>Hypocreales</taxon>
        <taxon>Nectriaceae</taxon>
        <taxon>Fusarium</taxon>
    </lineage>
</organism>